<dbReference type="PANTHER" id="PTHR35007">
    <property type="entry name" value="INTEGRAL MEMBRANE PROTEIN-RELATED"/>
    <property type="match status" value="1"/>
</dbReference>
<gene>
    <name evidence="8" type="ORF">J2Z80_000333</name>
</gene>
<keyword evidence="9" id="KW-1185">Reference proteome</keyword>
<evidence type="ECO:0000256" key="1">
    <source>
        <dbReference type="ARBA" id="ARBA00004651"/>
    </source>
</evidence>
<evidence type="ECO:0000259" key="7">
    <source>
        <dbReference type="Pfam" id="PF00482"/>
    </source>
</evidence>
<dbReference type="EMBL" id="JAGGLT010000002">
    <property type="protein sequence ID" value="MBP2070835.1"/>
    <property type="molecule type" value="Genomic_DNA"/>
</dbReference>
<feature type="transmembrane region" description="Helical" evidence="6">
    <location>
        <begin position="56"/>
        <end position="76"/>
    </location>
</feature>
<dbReference type="PANTHER" id="PTHR35007:SF2">
    <property type="entry name" value="PILUS ASSEMBLE PROTEIN"/>
    <property type="match status" value="1"/>
</dbReference>
<keyword evidence="5 6" id="KW-0472">Membrane</keyword>
<accession>A0ABS4NB36</accession>
<feature type="transmembrane region" description="Helical" evidence="6">
    <location>
        <begin position="228"/>
        <end position="253"/>
    </location>
</feature>
<organism evidence="8 9">
    <name type="scientific">Thermoanaerobacterium butyriciformans</name>
    <dbReference type="NCBI Taxonomy" id="1702242"/>
    <lineage>
        <taxon>Bacteria</taxon>
        <taxon>Bacillati</taxon>
        <taxon>Bacillota</taxon>
        <taxon>Clostridia</taxon>
        <taxon>Thermoanaerobacterales</taxon>
        <taxon>Thermoanaerobacteraceae</taxon>
        <taxon>Thermoanaerobacterium</taxon>
    </lineage>
</organism>
<reference evidence="8" key="1">
    <citation type="submission" date="2021-03" db="EMBL/GenBank/DDBJ databases">
        <title>Genomic Encyclopedia of Type Strains, Phase IV (KMG-IV): sequencing the most valuable type-strain genomes for metagenomic binning, comparative biology and taxonomic classification.</title>
        <authorList>
            <person name="Goeker M."/>
        </authorList>
    </citation>
    <scope>NUCLEOTIDE SEQUENCE</scope>
    <source>
        <strain evidence="8">DSM 101588</strain>
    </source>
</reference>
<sequence length="260" mass="29393">MIDKLTQFLKPFVNKRVSEDFLTSMDRNIKTIAGVDITLPDTKGYLQVFVFRVKDVYEMLSVLAVMIFLSVVFIMLGVLRGMAANGIVMAIALIALTLSRYTGKLKKFKDQFQRELPDVIDAMLQGLKVGTPVESVLDYVSKSKKSIVTPFLKEIVMRINAGESLRDALDNVSPKTLSPDFHRIARILSMRSQTTTDIVSSLERLQENMELELETKIISMAENAPIKYTLHIFVGYVIPFILVIVYPLILMIFKFMGQVS</sequence>
<dbReference type="Proteomes" id="UP001166402">
    <property type="component" value="Unassembled WGS sequence"/>
</dbReference>
<comment type="caution">
    <text evidence="8">The sequence shown here is derived from an EMBL/GenBank/DDBJ whole genome shotgun (WGS) entry which is preliminary data.</text>
</comment>
<feature type="transmembrane region" description="Helical" evidence="6">
    <location>
        <begin position="82"/>
        <end position="101"/>
    </location>
</feature>
<evidence type="ECO:0000256" key="5">
    <source>
        <dbReference type="ARBA" id="ARBA00023136"/>
    </source>
</evidence>
<keyword evidence="2" id="KW-1003">Cell membrane</keyword>
<protein>
    <submittedName>
        <fullName evidence="8">Tight adherence protein C</fullName>
    </submittedName>
</protein>
<evidence type="ECO:0000256" key="4">
    <source>
        <dbReference type="ARBA" id="ARBA00022989"/>
    </source>
</evidence>
<evidence type="ECO:0000256" key="6">
    <source>
        <dbReference type="SAM" id="Phobius"/>
    </source>
</evidence>
<evidence type="ECO:0000313" key="8">
    <source>
        <dbReference type="EMBL" id="MBP2070835.1"/>
    </source>
</evidence>
<feature type="domain" description="Type II secretion system protein GspF" evidence="7">
    <location>
        <begin position="121"/>
        <end position="245"/>
    </location>
</feature>
<dbReference type="RefSeq" id="WP_209452804.1">
    <property type="nucleotide sequence ID" value="NZ_JAGGLT010000002.1"/>
</dbReference>
<keyword evidence="4 6" id="KW-1133">Transmembrane helix</keyword>
<name>A0ABS4NB36_9THEO</name>
<evidence type="ECO:0000256" key="2">
    <source>
        <dbReference type="ARBA" id="ARBA00022475"/>
    </source>
</evidence>
<dbReference type="Pfam" id="PF00482">
    <property type="entry name" value="T2SSF"/>
    <property type="match status" value="1"/>
</dbReference>
<dbReference type="InterPro" id="IPR018076">
    <property type="entry name" value="T2SS_GspF_dom"/>
</dbReference>
<evidence type="ECO:0000313" key="9">
    <source>
        <dbReference type="Proteomes" id="UP001166402"/>
    </source>
</evidence>
<proteinExistence type="predicted"/>
<comment type="subcellular location">
    <subcellularLocation>
        <location evidence="1">Cell membrane</location>
        <topology evidence="1">Multi-pass membrane protein</topology>
    </subcellularLocation>
</comment>
<keyword evidence="3 6" id="KW-0812">Transmembrane</keyword>
<evidence type="ECO:0000256" key="3">
    <source>
        <dbReference type="ARBA" id="ARBA00022692"/>
    </source>
</evidence>